<protein>
    <recommendedName>
        <fullName evidence="3">DUF2795 domain-containing protein</fullName>
    </recommendedName>
</protein>
<name>A0ABW4FVL0_9PSEU</name>
<gene>
    <name evidence="1" type="ORF">ACFSCY_26995</name>
</gene>
<comment type="caution">
    <text evidence="1">The sequence shown here is derived from an EMBL/GenBank/DDBJ whole genome shotgun (WGS) entry which is preliminary data.</text>
</comment>
<organism evidence="1 2">
    <name type="scientific">Pseudonocardia aurantiaca</name>
    <dbReference type="NCBI Taxonomy" id="75290"/>
    <lineage>
        <taxon>Bacteria</taxon>
        <taxon>Bacillati</taxon>
        <taxon>Actinomycetota</taxon>
        <taxon>Actinomycetes</taxon>
        <taxon>Pseudonocardiales</taxon>
        <taxon>Pseudonocardiaceae</taxon>
        <taxon>Pseudonocardia</taxon>
    </lineage>
</organism>
<keyword evidence="2" id="KW-1185">Reference proteome</keyword>
<sequence length="66" mass="6927">MEADPAQLVPAQLVPALLAAASISPSAEEVAFMIAEFPARATAIEALYAVPEARYEEPGLVFRASP</sequence>
<accession>A0ABW4FVL0</accession>
<dbReference type="EMBL" id="JBHUCP010000023">
    <property type="protein sequence ID" value="MFD1533077.1"/>
    <property type="molecule type" value="Genomic_DNA"/>
</dbReference>
<dbReference type="RefSeq" id="WP_343983298.1">
    <property type="nucleotide sequence ID" value="NZ_BAAAJG010000016.1"/>
</dbReference>
<evidence type="ECO:0000313" key="1">
    <source>
        <dbReference type="EMBL" id="MFD1533077.1"/>
    </source>
</evidence>
<proteinExistence type="predicted"/>
<reference evidence="2" key="1">
    <citation type="journal article" date="2019" name="Int. J. Syst. Evol. Microbiol.">
        <title>The Global Catalogue of Microorganisms (GCM) 10K type strain sequencing project: providing services to taxonomists for standard genome sequencing and annotation.</title>
        <authorList>
            <consortium name="The Broad Institute Genomics Platform"/>
            <consortium name="The Broad Institute Genome Sequencing Center for Infectious Disease"/>
            <person name="Wu L."/>
            <person name="Ma J."/>
        </authorList>
    </citation>
    <scope>NUCLEOTIDE SEQUENCE [LARGE SCALE GENOMIC DNA]</scope>
    <source>
        <strain evidence="2">JCM 12165</strain>
    </source>
</reference>
<dbReference type="Proteomes" id="UP001597145">
    <property type="component" value="Unassembled WGS sequence"/>
</dbReference>
<evidence type="ECO:0008006" key="3">
    <source>
        <dbReference type="Google" id="ProtNLM"/>
    </source>
</evidence>
<evidence type="ECO:0000313" key="2">
    <source>
        <dbReference type="Proteomes" id="UP001597145"/>
    </source>
</evidence>